<reference evidence="3 4" key="1">
    <citation type="submission" date="2014-02" db="EMBL/GenBank/DDBJ databases">
        <title>Whole genome sequence of Sphingobium chlorophenolicum NBRC 16172.</title>
        <authorList>
            <person name="Gan H.M."/>
            <person name="Gan H.Y."/>
            <person name="Chew T.H."/>
            <person name="Savka M.A."/>
        </authorList>
    </citation>
    <scope>NUCLEOTIDE SEQUENCE [LARGE SCALE GENOMIC DNA]</scope>
    <source>
        <strain evidence="3 4">NBRC 16172</strain>
    </source>
</reference>
<evidence type="ECO:0000259" key="2">
    <source>
        <dbReference type="Pfam" id="PF07811"/>
    </source>
</evidence>
<dbReference type="InterPro" id="IPR012495">
    <property type="entry name" value="TadE-like_dom"/>
</dbReference>
<name>A0A081R7X4_SPHCR</name>
<dbReference type="PATRIC" id="fig|46429.4.peg.4430"/>
<dbReference type="Pfam" id="PF07811">
    <property type="entry name" value="TadE"/>
    <property type="match status" value="1"/>
</dbReference>
<accession>A0A081R7X4</accession>
<keyword evidence="1" id="KW-0472">Membrane</keyword>
<dbReference type="Proteomes" id="UP000028411">
    <property type="component" value="Unassembled WGS sequence"/>
</dbReference>
<sequence>MLGRARRLAGCERGLAALEFALLAPALLMLVFAIVLYSFYFAALMGVRHAAVEGARAAVAGLSTAERISLAQDRARAVVDGYGALLAAGGGAAIAAGPDATGTFRVRVSYEMSGSPMMRYAAFVPMPSPTVSASIIVTNGSY</sequence>
<proteinExistence type="predicted"/>
<keyword evidence="1" id="KW-0812">Transmembrane</keyword>
<keyword evidence="1" id="KW-1133">Transmembrane helix</keyword>
<feature type="transmembrane region" description="Helical" evidence="1">
    <location>
        <begin position="20"/>
        <end position="40"/>
    </location>
</feature>
<evidence type="ECO:0000256" key="1">
    <source>
        <dbReference type="SAM" id="Phobius"/>
    </source>
</evidence>
<dbReference type="eggNOG" id="COG4961">
    <property type="taxonomic scope" value="Bacteria"/>
</dbReference>
<dbReference type="OrthoDB" id="7583742at2"/>
<gene>
    <name evidence="3" type="ORF">BV95_04441</name>
</gene>
<dbReference type="AlphaFoldDB" id="A0A081R7X4"/>
<dbReference type="RefSeq" id="WP_037457359.1">
    <property type="nucleotide sequence ID" value="NZ_JFHR01000100.1"/>
</dbReference>
<dbReference type="EMBL" id="JFHR01000100">
    <property type="protein sequence ID" value="KEQ51297.1"/>
    <property type="molecule type" value="Genomic_DNA"/>
</dbReference>
<evidence type="ECO:0000313" key="3">
    <source>
        <dbReference type="EMBL" id="KEQ51297.1"/>
    </source>
</evidence>
<comment type="caution">
    <text evidence="3">The sequence shown here is derived from an EMBL/GenBank/DDBJ whole genome shotgun (WGS) entry which is preliminary data.</text>
</comment>
<organism evidence="3 4">
    <name type="scientific">Sphingobium chlorophenolicum</name>
    <dbReference type="NCBI Taxonomy" id="46429"/>
    <lineage>
        <taxon>Bacteria</taxon>
        <taxon>Pseudomonadati</taxon>
        <taxon>Pseudomonadota</taxon>
        <taxon>Alphaproteobacteria</taxon>
        <taxon>Sphingomonadales</taxon>
        <taxon>Sphingomonadaceae</taxon>
        <taxon>Sphingobium</taxon>
    </lineage>
</organism>
<evidence type="ECO:0000313" key="4">
    <source>
        <dbReference type="Proteomes" id="UP000028411"/>
    </source>
</evidence>
<feature type="domain" description="TadE-like" evidence="2">
    <location>
        <begin position="14"/>
        <end position="56"/>
    </location>
</feature>
<protein>
    <submittedName>
        <fullName evidence="3">Pilus assembly protein TadE</fullName>
    </submittedName>
</protein>